<dbReference type="InterPro" id="IPR051311">
    <property type="entry name" value="DedA_domain"/>
</dbReference>
<organism evidence="9 10">
    <name type="scientific">Mycolicibacterium pallens</name>
    <dbReference type="NCBI Taxonomy" id="370524"/>
    <lineage>
        <taxon>Bacteria</taxon>
        <taxon>Bacillati</taxon>
        <taxon>Actinomycetota</taxon>
        <taxon>Actinomycetes</taxon>
        <taxon>Mycobacteriales</taxon>
        <taxon>Mycobacteriaceae</taxon>
        <taxon>Mycolicibacterium</taxon>
    </lineage>
</organism>
<keyword evidence="4 7" id="KW-0812">Transmembrane</keyword>
<feature type="domain" description="VTT" evidence="8">
    <location>
        <begin position="38"/>
        <end position="163"/>
    </location>
</feature>
<evidence type="ECO:0000256" key="4">
    <source>
        <dbReference type="ARBA" id="ARBA00022692"/>
    </source>
</evidence>
<evidence type="ECO:0000313" key="10">
    <source>
        <dbReference type="Proteomes" id="UP000825367"/>
    </source>
</evidence>
<dbReference type="InterPro" id="IPR032816">
    <property type="entry name" value="VTT_dom"/>
</dbReference>
<reference evidence="9 10" key="1">
    <citation type="submission" date="2021-07" db="EMBL/GenBank/DDBJ databases">
        <title>Whole genome sequencing of non-tuberculosis mycobacteria type-strains.</title>
        <authorList>
            <person name="Igarashi Y."/>
            <person name="Osugi A."/>
            <person name="Mitarai S."/>
        </authorList>
    </citation>
    <scope>NUCLEOTIDE SEQUENCE [LARGE SCALE GENOMIC DNA]</scope>
    <source>
        <strain evidence="9 10">JCM 16370</strain>
    </source>
</reference>
<keyword evidence="6 7" id="KW-0472">Membrane</keyword>
<dbReference type="Pfam" id="PF09335">
    <property type="entry name" value="VTT_dom"/>
    <property type="match status" value="1"/>
</dbReference>
<evidence type="ECO:0000256" key="5">
    <source>
        <dbReference type="ARBA" id="ARBA00022989"/>
    </source>
</evidence>
<protein>
    <submittedName>
        <fullName evidence="9">DedA family protein</fullName>
    </submittedName>
</protein>
<evidence type="ECO:0000256" key="2">
    <source>
        <dbReference type="ARBA" id="ARBA00010792"/>
    </source>
</evidence>
<dbReference type="EMBL" id="CP080333">
    <property type="protein sequence ID" value="QYL16944.1"/>
    <property type="molecule type" value="Genomic_DNA"/>
</dbReference>
<dbReference type="Proteomes" id="UP000825367">
    <property type="component" value="Chromosome"/>
</dbReference>
<dbReference type="RefSeq" id="WP_071948442.1">
    <property type="nucleotide sequence ID" value="NZ_BAAAVX010000058.1"/>
</dbReference>
<evidence type="ECO:0000256" key="1">
    <source>
        <dbReference type="ARBA" id="ARBA00004651"/>
    </source>
</evidence>
<sequence length="219" mass="23888">MAAHLPGVLQSLAPILDHYGYIAVLGLVGVEGFGIPAPGQTILIVAGVYAASGQLSLAAVIACGILAAVVGDNIGYAIGHFGGRPLVLRYGRYVFLTEPRLQHVESFFGRRGSIVVPIARFIDGLRQFNGVVAALAQMRWWRFCGYNVIGAVLWVTLWVLLGDFAGNRISAVYQVVDRYQKYLLIGLAVALAVWLGWWLARRRQQPEPETATVRVKESI</sequence>
<evidence type="ECO:0000259" key="8">
    <source>
        <dbReference type="Pfam" id="PF09335"/>
    </source>
</evidence>
<keyword evidence="3" id="KW-1003">Cell membrane</keyword>
<comment type="subcellular location">
    <subcellularLocation>
        <location evidence="1">Cell membrane</location>
        <topology evidence="1">Multi-pass membrane protein</topology>
    </subcellularLocation>
</comment>
<feature type="transmembrane region" description="Helical" evidence="7">
    <location>
        <begin position="20"/>
        <end position="50"/>
    </location>
</feature>
<feature type="transmembrane region" description="Helical" evidence="7">
    <location>
        <begin position="57"/>
        <end position="78"/>
    </location>
</feature>
<keyword evidence="10" id="KW-1185">Reference proteome</keyword>
<dbReference type="PANTHER" id="PTHR42709:SF6">
    <property type="entry name" value="UNDECAPRENYL PHOSPHATE TRANSPORTER A"/>
    <property type="match status" value="1"/>
</dbReference>
<comment type="similarity">
    <text evidence="2">Belongs to the DedA family.</text>
</comment>
<evidence type="ECO:0000256" key="6">
    <source>
        <dbReference type="ARBA" id="ARBA00023136"/>
    </source>
</evidence>
<feature type="transmembrane region" description="Helical" evidence="7">
    <location>
        <begin position="140"/>
        <end position="161"/>
    </location>
</feature>
<evidence type="ECO:0000313" key="9">
    <source>
        <dbReference type="EMBL" id="QYL16944.1"/>
    </source>
</evidence>
<evidence type="ECO:0000256" key="7">
    <source>
        <dbReference type="SAM" id="Phobius"/>
    </source>
</evidence>
<feature type="transmembrane region" description="Helical" evidence="7">
    <location>
        <begin position="182"/>
        <end position="200"/>
    </location>
</feature>
<name>A0ABX8VGK0_9MYCO</name>
<proteinExistence type="inferred from homology"/>
<dbReference type="PANTHER" id="PTHR42709">
    <property type="entry name" value="ALKALINE PHOSPHATASE LIKE PROTEIN"/>
    <property type="match status" value="1"/>
</dbReference>
<evidence type="ECO:0000256" key="3">
    <source>
        <dbReference type="ARBA" id="ARBA00022475"/>
    </source>
</evidence>
<gene>
    <name evidence="9" type="ORF">K0O64_29045</name>
</gene>
<accession>A0ABX8VGK0</accession>
<keyword evidence="5 7" id="KW-1133">Transmembrane helix</keyword>